<evidence type="ECO:0000313" key="2">
    <source>
        <dbReference type="Proteomes" id="UP000242164"/>
    </source>
</evidence>
<name>A0AAX2CIH1_9BACI</name>
<gene>
    <name evidence="1" type="ORF">BCB44BAC_02716</name>
</gene>
<reference evidence="1 2" key="1">
    <citation type="submission" date="2016-08" db="EMBL/GenBank/DDBJ databases">
        <authorList>
            <person name="Loux V."/>
            <person name="Rue O."/>
        </authorList>
    </citation>
    <scope>NUCLEOTIDE SEQUENCE [LARGE SCALE GENOMIC DNA]</scope>
    <source>
        <strain evidence="1 2">AFSSA_08CEB44bac</strain>
    </source>
</reference>
<comment type="caution">
    <text evidence="1">The sequence shown here is derived from an EMBL/GenBank/DDBJ whole genome shotgun (WGS) entry which is preliminary data.</text>
</comment>
<dbReference type="AlphaFoldDB" id="A0AAX2CIH1"/>
<accession>A0AAX2CIH1</accession>
<evidence type="ECO:0000313" key="1">
    <source>
        <dbReference type="EMBL" id="SCL96170.1"/>
    </source>
</evidence>
<dbReference type="Proteomes" id="UP000242164">
    <property type="component" value="Unassembled WGS sequence"/>
</dbReference>
<protein>
    <submittedName>
        <fullName evidence="1">Uncharacterized protein</fullName>
    </submittedName>
</protein>
<sequence length="52" mass="5515">MPAVNVSIVVKEREEPITLPEKLSLGTAPFCEIPTPNGAQAGAVIEIEKLIT</sequence>
<dbReference type="EMBL" id="FMIK01000034">
    <property type="protein sequence ID" value="SCL96170.1"/>
    <property type="molecule type" value="Genomic_DNA"/>
</dbReference>
<proteinExistence type="predicted"/>
<organism evidence="1 2">
    <name type="scientific">Bacillus cytotoxicus</name>
    <dbReference type="NCBI Taxonomy" id="580165"/>
    <lineage>
        <taxon>Bacteria</taxon>
        <taxon>Bacillati</taxon>
        <taxon>Bacillota</taxon>
        <taxon>Bacilli</taxon>
        <taxon>Bacillales</taxon>
        <taxon>Bacillaceae</taxon>
        <taxon>Bacillus</taxon>
        <taxon>Bacillus cereus group</taxon>
    </lineage>
</organism>